<dbReference type="SUPFAM" id="SSF56300">
    <property type="entry name" value="Metallo-dependent phosphatases"/>
    <property type="match status" value="1"/>
</dbReference>
<protein>
    <recommendedName>
        <fullName evidence="2">Capsule synthesis protein CapA domain-containing protein</fullName>
    </recommendedName>
</protein>
<dbReference type="InterPro" id="IPR019079">
    <property type="entry name" value="Capsule_synth_CapA"/>
</dbReference>
<comment type="similarity">
    <text evidence="1">Belongs to the CapA family.</text>
</comment>
<dbReference type="PANTHER" id="PTHR33393:SF13">
    <property type="entry name" value="PGA BIOSYNTHESIS PROTEIN CAPA"/>
    <property type="match status" value="1"/>
</dbReference>
<evidence type="ECO:0000313" key="3">
    <source>
        <dbReference type="EMBL" id="OGC88094.1"/>
    </source>
</evidence>
<comment type="caution">
    <text evidence="3">The sequence shown here is derived from an EMBL/GenBank/DDBJ whole genome shotgun (WGS) entry which is preliminary data.</text>
</comment>
<dbReference type="STRING" id="1797247.A2419_01305"/>
<dbReference type="SMART" id="SM00854">
    <property type="entry name" value="PGA_cap"/>
    <property type="match status" value="1"/>
</dbReference>
<dbReference type="Pfam" id="PF09587">
    <property type="entry name" value="PGA_cap"/>
    <property type="match status" value="1"/>
</dbReference>
<evidence type="ECO:0000313" key="4">
    <source>
        <dbReference type="Proteomes" id="UP000176568"/>
    </source>
</evidence>
<reference evidence="3 4" key="1">
    <citation type="journal article" date="2016" name="Nat. Commun.">
        <title>Thousands of microbial genomes shed light on interconnected biogeochemical processes in an aquifer system.</title>
        <authorList>
            <person name="Anantharaman K."/>
            <person name="Brown C.T."/>
            <person name="Hug L.A."/>
            <person name="Sharon I."/>
            <person name="Castelle C.J."/>
            <person name="Probst A.J."/>
            <person name="Thomas B.C."/>
            <person name="Singh A."/>
            <person name="Wilkins M.J."/>
            <person name="Karaoz U."/>
            <person name="Brodie E.L."/>
            <person name="Williams K.H."/>
            <person name="Hubbard S.S."/>
            <person name="Banfield J.F."/>
        </authorList>
    </citation>
    <scope>NUCLEOTIDE SEQUENCE [LARGE SCALE GENOMIC DNA]</scope>
</reference>
<dbReference type="AlphaFoldDB" id="A0A1F4Y2K7"/>
<dbReference type="InterPro" id="IPR029052">
    <property type="entry name" value="Metallo-depent_PP-like"/>
</dbReference>
<feature type="domain" description="Capsule synthesis protein CapA" evidence="2">
    <location>
        <begin position="39"/>
        <end position="267"/>
    </location>
</feature>
<proteinExistence type="inferred from homology"/>
<dbReference type="CDD" id="cd07381">
    <property type="entry name" value="MPP_CapA"/>
    <property type="match status" value="1"/>
</dbReference>
<dbReference type="PANTHER" id="PTHR33393">
    <property type="entry name" value="POLYGLUTAMINE SYNTHESIS ACCESSORY PROTEIN RV0574C-RELATED"/>
    <property type="match status" value="1"/>
</dbReference>
<dbReference type="EMBL" id="MEXB01000012">
    <property type="protein sequence ID" value="OGC88094.1"/>
    <property type="molecule type" value="Genomic_DNA"/>
</dbReference>
<dbReference type="InterPro" id="IPR052169">
    <property type="entry name" value="CW_Biosynth-Accessory"/>
</dbReference>
<evidence type="ECO:0000256" key="1">
    <source>
        <dbReference type="ARBA" id="ARBA00005662"/>
    </source>
</evidence>
<accession>A0A1F4Y2K7</accession>
<organism evidence="3 4">
    <name type="scientific">Candidatus Adlerbacteria bacterium RIFOXYC1_FULL_48_26</name>
    <dbReference type="NCBI Taxonomy" id="1797247"/>
    <lineage>
        <taxon>Bacteria</taxon>
        <taxon>Candidatus Adleribacteriota</taxon>
    </lineage>
</organism>
<gene>
    <name evidence="3" type="ORF">A2419_01305</name>
</gene>
<dbReference type="Proteomes" id="UP000176568">
    <property type="component" value="Unassembled WGS sequence"/>
</dbReference>
<sequence length="309" mass="33285">MKRTLIGAAVLVGTLVLAYGFAVVREDIGPIKEGVSEATVLFAGDAMFDRTVRLTAERQGGDYLFECISPTFKTADLVVLNLEGPITSTSSLSVGSVPGGPGNYTFTFPTSTAALLAKHGVGVVNIGNNHIRDFGNTGTLSTMEFLSAAGVQYFGDPITHTVARKDIQDARLSLINYNEFIGYSQAASITLSQIHAEAAAGRLPIVYTHWGIEYATTTPSSIRELAHQFVEAGAVAVIGSHPHVVGESEVYNRAPIYYSLGNFIFDQYFSYETTHGLMVAITFSNGRIKGVREIPVEIHKNQVCPMQTI</sequence>
<name>A0A1F4Y2K7_9BACT</name>
<evidence type="ECO:0000259" key="2">
    <source>
        <dbReference type="SMART" id="SM00854"/>
    </source>
</evidence>